<organism evidence="2 3">
    <name type="scientific">Enterobacter cancerogenus</name>
    <dbReference type="NCBI Taxonomy" id="69218"/>
    <lineage>
        <taxon>Bacteria</taxon>
        <taxon>Pseudomonadati</taxon>
        <taxon>Pseudomonadota</taxon>
        <taxon>Gammaproteobacteria</taxon>
        <taxon>Enterobacterales</taxon>
        <taxon>Enterobacteriaceae</taxon>
        <taxon>Enterobacter</taxon>
        <taxon>Enterobacter cloacae complex</taxon>
    </lineage>
</organism>
<gene>
    <name evidence="2" type="ORF">I6L58_00115</name>
</gene>
<evidence type="ECO:0000313" key="3">
    <source>
        <dbReference type="Proteomes" id="UP000683583"/>
    </source>
</evidence>
<dbReference type="Pfam" id="PF17399">
    <property type="entry name" value="DUF5405"/>
    <property type="match status" value="1"/>
</dbReference>
<proteinExistence type="predicted"/>
<evidence type="ECO:0000259" key="1">
    <source>
        <dbReference type="Pfam" id="PF17399"/>
    </source>
</evidence>
<dbReference type="EMBL" id="CP077290">
    <property type="protein sequence ID" value="QXA49492.1"/>
    <property type="molecule type" value="Genomic_DNA"/>
</dbReference>
<sequence>MSIRIEINNQYVITSDRYQFILQEKKTATSGKNEGKEWLDVVGYYPTVPKLVSGLILHDILTGEASSFAELGYQIERIGQECSACFSKGNTRK</sequence>
<dbReference type="InterPro" id="IPR035404">
    <property type="entry name" value="DUF5405"/>
</dbReference>
<protein>
    <submittedName>
        <fullName evidence="2">DUF5405 family protein</fullName>
    </submittedName>
</protein>
<name>A0ABX8KLJ6_9ENTR</name>
<reference evidence="2 3" key="1">
    <citation type="submission" date="2021-06" db="EMBL/GenBank/DDBJ databases">
        <title>FDA dAtabase for Regulatory Grade micrObial Sequences (FDA-ARGOS): Supporting development and validation of Infectious Disease Dx tests.</title>
        <authorList>
            <person name="Sproer C."/>
            <person name="Gronow S."/>
            <person name="Severitt S."/>
            <person name="Schroder I."/>
            <person name="Tallon L."/>
            <person name="Sadzewicz L."/>
            <person name="Zhao X."/>
            <person name="Boylan J."/>
            <person name="Ott S."/>
            <person name="Bowen H."/>
            <person name="Vavikolanu K."/>
            <person name="Mehta A."/>
            <person name="Aluvathingal J."/>
            <person name="Nadendla S."/>
            <person name="Lowell S."/>
            <person name="Myers T."/>
            <person name="Yan Y."/>
        </authorList>
    </citation>
    <scope>NUCLEOTIDE SEQUENCE [LARGE SCALE GENOMIC DNA]</scope>
    <source>
        <strain evidence="2 3">FDAARGOS 1428</strain>
    </source>
</reference>
<keyword evidence="3" id="KW-1185">Reference proteome</keyword>
<dbReference type="Proteomes" id="UP000683583">
    <property type="component" value="Chromosome"/>
</dbReference>
<evidence type="ECO:0000313" key="2">
    <source>
        <dbReference type="EMBL" id="QXA49492.1"/>
    </source>
</evidence>
<dbReference type="RefSeq" id="WP_088208319.1">
    <property type="nucleotide sequence ID" value="NZ_CP077290.1"/>
</dbReference>
<feature type="domain" description="DUF5405" evidence="1">
    <location>
        <begin position="5"/>
        <end position="88"/>
    </location>
</feature>
<accession>A0ABX8KLJ6</accession>